<organism evidence="7 8">
    <name type="scientific">Schleiferilactobacillus perolens DSM 12744</name>
    <dbReference type="NCBI Taxonomy" id="1423792"/>
    <lineage>
        <taxon>Bacteria</taxon>
        <taxon>Bacillati</taxon>
        <taxon>Bacillota</taxon>
        <taxon>Bacilli</taxon>
        <taxon>Lactobacillales</taxon>
        <taxon>Lactobacillaceae</taxon>
        <taxon>Schleiferilactobacillus</taxon>
    </lineage>
</organism>
<evidence type="ECO:0000256" key="5">
    <source>
        <dbReference type="SAM" id="SignalP"/>
    </source>
</evidence>
<dbReference type="STRING" id="1423792.FD09_GL002915"/>
<dbReference type="InterPro" id="IPR038765">
    <property type="entry name" value="Papain-like_cys_pep_sf"/>
</dbReference>
<dbReference type="PROSITE" id="PS51935">
    <property type="entry name" value="NLPC_P60"/>
    <property type="match status" value="1"/>
</dbReference>
<sequence length="259" mass="27371">MKKSIVTLLASSMLAIGGVAVTSQINGTQPQTVQAATVLSAGNVATTGDTDTFTYYAPTLAPNYKQTLSANTRWKITATTKDANGNVWYQLGTNCWAKASDMMTDSEYSALVKAQQAADAAAAAQQQAAQNQANNSASQNSTVQNVINLAKQQIGKPYVWGGKGPSSFDCSGLMYYVFANAAGKNIGGWTVPQESAGTQVSINNLQAGDLIFWGSRGSTYHVGLYIGNNQYIHAPQPGQSVTIASISSYFRPSFGVRVL</sequence>
<feature type="domain" description="NlpC/P60" evidence="6">
    <location>
        <begin position="140"/>
        <end position="259"/>
    </location>
</feature>
<comment type="caution">
    <text evidence="7">The sequence shown here is derived from an EMBL/GenBank/DDBJ whole genome shotgun (WGS) entry which is preliminary data.</text>
</comment>
<protein>
    <recommendedName>
        <fullName evidence="6">NlpC/P60 domain-containing protein</fullName>
    </recommendedName>
</protein>
<dbReference type="InterPro" id="IPR051202">
    <property type="entry name" value="Peptidase_C40"/>
</dbReference>
<evidence type="ECO:0000256" key="1">
    <source>
        <dbReference type="ARBA" id="ARBA00007074"/>
    </source>
</evidence>
<accession>A0A0R1N6L9</accession>
<feature type="signal peptide" evidence="5">
    <location>
        <begin position="1"/>
        <end position="20"/>
    </location>
</feature>
<dbReference type="InterPro" id="IPR000064">
    <property type="entry name" value="NLP_P60_dom"/>
</dbReference>
<dbReference type="GO" id="GO:0006508">
    <property type="term" value="P:proteolysis"/>
    <property type="evidence" value="ECO:0007669"/>
    <property type="project" value="UniProtKB-KW"/>
</dbReference>
<dbReference type="PANTHER" id="PTHR47053:SF1">
    <property type="entry name" value="MUREIN DD-ENDOPEPTIDASE MEPH-RELATED"/>
    <property type="match status" value="1"/>
</dbReference>
<name>A0A0R1N6L9_9LACO</name>
<keyword evidence="4" id="KW-0788">Thiol protease</keyword>
<dbReference type="SUPFAM" id="SSF54001">
    <property type="entry name" value="Cysteine proteinases"/>
    <property type="match status" value="1"/>
</dbReference>
<dbReference type="AlphaFoldDB" id="A0A0R1N6L9"/>
<dbReference type="PANTHER" id="PTHR47053">
    <property type="entry name" value="MUREIN DD-ENDOPEPTIDASE MEPH-RELATED"/>
    <property type="match status" value="1"/>
</dbReference>
<proteinExistence type="inferred from homology"/>
<dbReference type="Gene3D" id="3.90.1720.10">
    <property type="entry name" value="endopeptidase domain like (from Nostoc punctiforme)"/>
    <property type="match status" value="1"/>
</dbReference>
<evidence type="ECO:0000313" key="7">
    <source>
        <dbReference type="EMBL" id="KRL12595.1"/>
    </source>
</evidence>
<evidence type="ECO:0000256" key="2">
    <source>
        <dbReference type="ARBA" id="ARBA00022670"/>
    </source>
</evidence>
<keyword evidence="8" id="KW-1185">Reference proteome</keyword>
<evidence type="ECO:0000256" key="3">
    <source>
        <dbReference type="ARBA" id="ARBA00022801"/>
    </source>
</evidence>
<evidence type="ECO:0000259" key="6">
    <source>
        <dbReference type="PROSITE" id="PS51935"/>
    </source>
</evidence>
<keyword evidence="3" id="KW-0378">Hydrolase</keyword>
<gene>
    <name evidence="7" type="ORF">FD09_GL002915</name>
</gene>
<dbReference type="Pfam" id="PF00877">
    <property type="entry name" value="NLPC_P60"/>
    <property type="match status" value="1"/>
</dbReference>
<reference evidence="7 8" key="1">
    <citation type="journal article" date="2015" name="Genome Announc.">
        <title>Expanding the biotechnology potential of lactobacilli through comparative genomics of 213 strains and associated genera.</title>
        <authorList>
            <person name="Sun Z."/>
            <person name="Harris H.M."/>
            <person name="McCann A."/>
            <person name="Guo C."/>
            <person name="Argimon S."/>
            <person name="Zhang W."/>
            <person name="Yang X."/>
            <person name="Jeffery I.B."/>
            <person name="Cooney J.C."/>
            <person name="Kagawa T.F."/>
            <person name="Liu W."/>
            <person name="Song Y."/>
            <person name="Salvetti E."/>
            <person name="Wrobel A."/>
            <person name="Rasinkangas P."/>
            <person name="Parkhill J."/>
            <person name="Rea M.C."/>
            <person name="O'Sullivan O."/>
            <person name="Ritari J."/>
            <person name="Douillard F.P."/>
            <person name="Paul Ross R."/>
            <person name="Yang R."/>
            <person name="Briner A.E."/>
            <person name="Felis G.E."/>
            <person name="de Vos W.M."/>
            <person name="Barrangou R."/>
            <person name="Klaenhammer T.R."/>
            <person name="Caufield P.W."/>
            <person name="Cui Y."/>
            <person name="Zhang H."/>
            <person name="O'Toole P.W."/>
        </authorList>
    </citation>
    <scope>NUCLEOTIDE SEQUENCE [LARGE SCALE GENOMIC DNA]</scope>
    <source>
        <strain evidence="7 8">DSM 12744</strain>
    </source>
</reference>
<evidence type="ECO:0000256" key="4">
    <source>
        <dbReference type="ARBA" id="ARBA00022807"/>
    </source>
</evidence>
<comment type="similarity">
    <text evidence="1">Belongs to the peptidase C40 family.</text>
</comment>
<dbReference type="RefSeq" id="WP_057820660.1">
    <property type="nucleotide sequence ID" value="NZ_AZEC01000007.1"/>
</dbReference>
<evidence type="ECO:0000313" key="8">
    <source>
        <dbReference type="Proteomes" id="UP000051330"/>
    </source>
</evidence>
<dbReference type="Proteomes" id="UP000051330">
    <property type="component" value="Unassembled WGS sequence"/>
</dbReference>
<keyword evidence="2" id="KW-0645">Protease</keyword>
<dbReference type="GO" id="GO:0008234">
    <property type="term" value="F:cysteine-type peptidase activity"/>
    <property type="evidence" value="ECO:0007669"/>
    <property type="project" value="UniProtKB-KW"/>
</dbReference>
<keyword evidence="5" id="KW-0732">Signal</keyword>
<dbReference type="OrthoDB" id="1654978at2"/>
<dbReference type="EMBL" id="AZEC01000007">
    <property type="protein sequence ID" value="KRL12595.1"/>
    <property type="molecule type" value="Genomic_DNA"/>
</dbReference>
<dbReference type="PATRIC" id="fig|1423792.3.peg.2989"/>
<feature type="chain" id="PRO_5038794676" description="NlpC/P60 domain-containing protein" evidence="5">
    <location>
        <begin position="21"/>
        <end position="259"/>
    </location>
</feature>